<sequence length="362" mass="41477">MSCSYSTTMWLPAIRKKILYLDQFFFSSAFRERDPRFVEAAARIREISALQLLAVPFSSIHEDETHQWRGYDGKNKEDLMEFIKATSRGHEFEPSYDVEQTQIVRAFKAFLQGSPPAFELDERDSVPSDIHEWDDYFRIDVGRYINDIDLMRDLKRQGVEMLVDTFAAWRQSTNSYEQDVAIELQEAARNYLNSYAKYAARIAAGDYAALLDSPIMAMVVQTLLHCLPNDSQPKESLRKIGAFFQSEHFSEIPYQWLSVRIFATLKDMVKHGAFANREAALQRLSGFFQDTQHVAIYAPYCDAFVMDQAMAALVADPRIALETRYGVKVFSLNNWGDFLAWLSALEAGMSQEHRTGLAAAYP</sequence>
<protein>
    <submittedName>
        <fullName evidence="1">Uncharacterized protein</fullName>
    </submittedName>
</protein>
<accession>A0A1J5TNQ9</accession>
<gene>
    <name evidence="1" type="ORF">GALL_36460</name>
</gene>
<dbReference type="EMBL" id="MLJW01000009">
    <property type="protein sequence ID" value="OIR15324.1"/>
    <property type="molecule type" value="Genomic_DNA"/>
</dbReference>
<organism evidence="1">
    <name type="scientific">mine drainage metagenome</name>
    <dbReference type="NCBI Taxonomy" id="410659"/>
    <lineage>
        <taxon>unclassified sequences</taxon>
        <taxon>metagenomes</taxon>
        <taxon>ecological metagenomes</taxon>
    </lineage>
</organism>
<reference evidence="1" key="1">
    <citation type="submission" date="2016-10" db="EMBL/GenBank/DDBJ databases">
        <title>Sequence of Gallionella enrichment culture.</title>
        <authorList>
            <person name="Poehlein A."/>
            <person name="Muehling M."/>
            <person name="Daniel R."/>
        </authorList>
    </citation>
    <scope>NUCLEOTIDE SEQUENCE</scope>
</reference>
<proteinExistence type="predicted"/>
<dbReference type="AlphaFoldDB" id="A0A1J5TNQ9"/>
<comment type="caution">
    <text evidence="1">The sequence shown here is derived from an EMBL/GenBank/DDBJ whole genome shotgun (WGS) entry which is preliminary data.</text>
</comment>
<name>A0A1J5TNQ9_9ZZZZ</name>
<evidence type="ECO:0000313" key="1">
    <source>
        <dbReference type="EMBL" id="OIR15324.1"/>
    </source>
</evidence>